<feature type="domain" description="Helix-turn-helix" evidence="1">
    <location>
        <begin position="80"/>
        <end position="128"/>
    </location>
</feature>
<dbReference type="InterPro" id="IPR041657">
    <property type="entry name" value="HTH_17"/>
</dbReference>
<dbReference type="RefSeq" id="WP_379085831.1">
    <property type="nucleotide sequence ID" value="NZ_JBHTJO010000001.1"/>
</dbReference>
<dbReference type="GO" id="GO:0003677">
    <property type="term" value="F:DNA binding"/>
    <property type="evidence" value="ECO:0007669"/>
    <property type="project" value="UniProtKB-KW"/>
</dbReference>
<organism evidence="2 3">
    <name type="scientific">Methyloligella solikamskensis</name>
    <dbReference type="NCBI Taxonomy" id="1177756"/>
    <lineage>
        <taxon>Bacteria</taxon>
        <taxon>Pseudomonadati</taxon>
        <taxon>Pseudomonadota</taxon>
        <taxon>Alphaproteobacteria</taxon>
        <taxon>Hyphomicrobiales</taxon>
        <taxon>Hyphomicrobiaceae</taxon>
        <taxon>Methyloligella</taxon>
    </lineage>
</organism>
<comment type="caution">
    <text evidence="2">The sequence shown here is derived from an EMBL/GenBank/DDBJ whole genome shotgun (WGS) entry which is preliminary data.</text>
</comment>
<evidence type="ECO:0000313" key="2">
    <source>
        <dbReference type="EMBL" id="MFD0986185.1"/>
    </source>
</evidence>
<accession>A0ABW3J7T9</accession>
<name>A0ABW3J7T9_9HYPH</name>
<dbReference type="InterPro" id="IPR010093">
    <property type="entry name" value="SinI_DNA-bd"/>
</dbReference>
<reference evidence="3" key="1">
    <citation type="journal article" date="2019" name="Int. J. Syst. Evol. Microbiol.">
        <title>The Global Catalogue of Microorganisms (GCM) 10K type strain sequencing project: providing services to taxonomists for standard genome sequencing and annotation.</title>
        <authorList>
            <consortium name="The Broad Institute Genomics Platform"/>
            <consortium name="The Broad Institute Genome Sequencing Center for Infectious Disease"/>
            <person name="Wu L."/>
            <person name="Ma J."/>
        </authorList>
    </citation>
    <scope>NUCLEOTIDE SEQUENCE [LARGE SCALE GENOMIC DNA]</scope>
    <source>
        <strain evidence="3">CCUG 61697</strain>
    </source>
</reference>
<dbReference type="NCBIfam" id="TIGR01764">
    <property type="entry name" value="excise"/>
    <property type="match status" value="1"/>
</dbReference>
<dbReference type="Proteomes" id="UP001597102">
    <property type="component" value="Unassembled WGS sequence"/>
</dbReference>
<protein>
    <submittedName>
        <fullName evidence="2">Excisionase family DNA-binding protein</fullName>
    </submittedName>
</protein>
<keyword evidence="3" id="KW-1185">Reference proteome</keyword>
<dbReference type="EMBL" id="JBHTJO010000001">
    <property type="protein sequence ID" value="MFD0986185.1"/>
    <property type="molecule type" value="Genomic_DNA"/>
</dbReference>
<evidence type="ECO:0000259" key="1">
    <source>
        <dbReference type="Pfam" id="PF12728"/>
    </source>
</evidence>
<evidence type="ECO:0000313" key="3">
    <source>
        <dbReference type="Proteomes" id="UP001597102"/>
    </source>
</evidence>
<dbReference type="Pfam" id="PF12728">
    <property type="entry name" value="HTH_17"/>
    <property type="match status" value="1"/>
</dbReference>
<gene>
    <name evidence="2" type="ORF">ACFQ2F_03630</name>
</gene>
<sequence>MSIDTLKRRPPTQAESEDASKAAKAVAGALTREGLTLGFVHDGEESKVDLKRPLALLVLDLLTHVARGEMVTFVPYGAELTTQQAADVLNVSRPFLIGLLEGGKIAFHTVGSHRRIQMADLLDYKKARDAQRSASLKELQKLGQEYDAG</sequence>
<keyword evidence="2" id="KW-0238">DNA-binding</keyword>
<proteinExistence type="predicted"/>